<protein>
    <submittedName>
        <fullName evidence="2">Uncharacterized protein</fullName>
    </submittedName>
</protein>
<dbReference type="EMBL" id="JAGIYY010000002">
    <property type="protein sequence ID" value="MBP0438419.1"/>
    <property type="molecule type" value="Genomic_DNA"/>
</dbReference>
<keyword evidence="1" id="KW-0812">Transmembrane</keyword>
<sequence length="84" mass="9325">MEGWLKALIAAACVAVLASAGYFFWNERKSALAGKESADCETLIRVVLKERPERGTPMFNAASSCLSDGRITQDRFDELVRQTR</sequence>
<keyword evidence="1" id="KW-1133">Transmembrane helix</keyword>
<reference evidence="2" key="1">
    <citation type="submission" date="2021-03" db="EMBL/GenBank/DDBJ databases">
        <title>Genome sequencing and assembly of Tianweitania sediminis.</title>
        <authorList>
            <person name="Chhetri G."/>
        </authorList>
    </citation>
    <scope>NUCLEOTIDE SEQUENCE</scope>
    <source>
        <strain evidence="2">Z8</strain>
    </source>
</reference>
<organism evidence="2 3">
    <name type="scientific">Tianweitania sediminis</name>
    <dbReference type="NCBI Taxonomy" id="1502156"/>
    <lineage>
        <taxon>Bacteria</taxon>
        <taxon>Pseudomonadati</taxon>
        <taxon>Pseudomonadota</taxon>
        <taxon>Alphaproteobacteria</taxon>
        <taxon>Hyphomicrobiales</taxon>
        <taxon>Phyllobacteriaceae</taxon>
        <taxon>Tianweitania</taxon>
    </lineage>
</organism>
<proteinExistence type="predicted"/>
<dbReference type="AlphaFoldDB" id="A0A8J7UJ85"/>
<keyword evidence="1" id="KW-0472">Membrane</keyword>
<dbReference type="RefSeq" id="WP_209334464.1">
    <property type="nucleotide sequence ID" value="NZ_JAGIYY010000002.1"/>
</dbReference>
<dbReference type="Proteomes" id="UP000666240">
    <property type="component" value="Unassembled WGS sequence"/>
</dbReference>
<accession>A0A8J7UJ85</accession>
<evidence type="ECO:0000313" key="3">
    <source>
        <dbReference type="Proteomes" id="UP000666240"/>
    </source>
</evidence>
<evidence type="ECO:0000256" key="1">
    <source>
        <dbReference type="SAM" id="Phobius"/>
    </source>
</evidence>
<evidence type="ECO:0000313" key="2">
    <source>
        <dbReference type="EMBL" id="MBP0438419.1"/>
    </source>
</evidence>
<name>A0A8J7UJ85_9HYPH</name>
<feature type="transmembrane region" description="Helical" evidence="1">
    <location>
        <begin position="6"/>
        <end position="25"/>
    </location>
</feature>
<gene>
    <name evidence="2" type="ORF">J5Y06_07140</name>
</gene>
<keyword evidence="3" id="KW-1185">Reference proteome</keyword>
<comment type="caution">
    <text evidence="2">The sequence shown here is derived from an EMBL/GenBank/DDBJ whole genome shotgun (WGS) entry which is preliminary data.</text>
</comment>